<dbReference type="Pfam" id="PF08240">
    <property type="entry name" value="ADH_N"/>
    <property type="match status" value="1"/>
</dbReference>
<feature type="compositionally biased region" description="Basic residues" evidence="14">
    <location>
        <begin position="282"/>
        <end position="303"/>
    </location>
</feature>
<feature type="transmembrane region" description="Helical" evidence="15">
    <location>
        <begin position="165"/>
        <end position="187"/>
    </location>
</feature>
<dbReference type="InterPro" id="IPR004812">
    <property type="entry name" value="Efflux_drug-R_Bcr/CmlA"/>
</dbReference>
<feature type="transmembrane region" description="Helical" evidence="15">
    <location>
        <begin position="104"/>
        <end position="125"/>
    </location>
</feature>
<sequence>MTSAARPSADRVLPALLLLLTVFGPISMDLYLPALPALTAELGAATSVAQLTVTACLIGLAAGQLIAGPVSDRYGRRGILLIGIVAYIVTSTLCAISPTVELLIAARFVQGLAGGVGIVIAQAAGRDVFSGRELIRFYARLTVVGGFAAVVGPLLGGLLNTIIDWRGLFVFLAVIGTAILIAALARFRETLPIEARTTGGLTRTLSDYRTLLRDRVFVGAVLNQGLMYAALFAYLSGTTFVLQDIYGLSPLGYALAFGANSAGFMVFGHLAGRFLRTRSRARGARRGCRGRDRRRHRPARRRTRADAAVGRARVAVRPRRGRLHLVSPGHDPRSDRIPADRRHRLVASRNGAVRLRGHRRPARRRRRRLEHPAARRGHRHHDRARGRRPGADRHRTGASGTTLPAHDLIHRPHSLKENTMNTDTVSTRTMRAVVMHAPGDVRVEEIPRAAVVEPTDAVIRVTAACICGSDLWPYRGIEPVDHPTPMGHEYIGVVEEIGDDVRDIKVGDFVVGSFVASDNTCEICQAGFQSRCIHQVMMGGVGTQSDYARIPLADGTLVVVDGDPTPAQTRSLLAASDVLGTGWFAAVAAVAGPGKTVAVVGDGAVGLLAVLAARQLGAERIIAMSRHADRQALATKFGATDIVEERGDAGVAKIKELTGGYGAHSTIEAVGTQESMMQAIHATRPGGHVGYVGVSHGVELDGLDLFFSTVSLLGGPAPVRRFLPELIDLIMTDQIDPGIVFDLTLPIERAAEGYKAMDERRATKVLLTTD</sequence>
<keyword evidence="12 15" id="KW-0472">Membrane</keyword>
<evidence type="ECO:0000256" key="3">
    <source>
        <dbReference type="ARBA" id="ARBA00006236"/>
    </source>
</evidence>
<dbReference type="PANTHER" id="PTHR42813">
    <property type="entry name" value="ZINC-TYPE ALCOHOL DEHYDROGENASE-LIKE"/>
    <property type="match status" value="1"/>
</dbReference>
<dbReference type="InterPro" id="IPR020843">
    <property type="entry name" value="ER"/>
</dbReference>
<name>A0ABU1HTY2_9MICO</name>
<keyword evidence="7 15" id="KW-0812">Transmembrane</keyword>
<keyword evidence="11" id="KW-0560">Oxidoreductase</keyword>
<evidence type="ECO:0000256" key="15">
    <source>
        <dbReference type="SAM" id="Phobius"/>
    </source>
</evidence>
<evidence type="ECO:0000256" key="1">
    <source>
        <dbReference type="ARBA" id="ARBA00001947"/>
    </source>
</evidence>
<dbReference type="CDD" id="cd17320">
    <property type="entry name" value="MFS_MdfA_MDR_like"/>
    <property type="match status" value="1"/>
</dbReference>
<dbReference type="PROSITE" id="PS50850">
    <property type="entry name" value="MFS"/>
    <property type="match status" value="1"/>
</dbReference>
<feature type="transmembrane region" description="Helical" evidence="15">
    <location>
        <begin position="137"/>
        <end position="159"/>
    </location>
</feature>
<dbReference type="CDD" id="cd08287">
    <property type="entry name" value="FDH_like_ADH3"/>
    <property type="match status" value="1"/>
</dbReference>
<feature type="transmembrane region" description="Helical" evidence="15">
    <location>
        <begin position="12"/>
        <end position="32"/>
    </location>
</feature>
<organism evidence="17 18">
    <name type="scientific">Microbacterium foliorum</name>
    <dbReference type="NCBI Taxonomy" id="104336"/>
    <lineage>
        <taxon>Bacteria</taxon>
        <taxon>Bacillati</taxon>
        <taxon>Actinomycetota</taxon>
        <taxon>Actinomycetes</taxon>
        <taxon>Micrococcales</taxon>
        <taxon>Microbacteriaceae</taxon>
        <taxon>Microbacterium</taxon>
    </lineage>
</organism>
<dbReference type="Proteomes" id="UP001249291">
    <property type="component" value="Unassembled WGS sequence"/>
</dbReference>
<evidence type="ECO:0000259" key="16">
    <source>
        <dbReference type="PROSITE" id="PS50850"/>
    </source>
</evidence>
<feature type="region of interest" description="Disordered" evidence="14">
    <location>
        <begin position="282"/>
        <end position="405"/>
    </location>
</feature>
<evidence type="ECO:0000256" key="12">
    <source>
        <dbReference type="ARBA" id="ARBA00023136"/>
    </source>
</evidence>
<dbReference type="SUPFAM" id="SSF51735">
    <property type="entry name" value="NAD(P)-binding Rossmann-fold domains"/>
    <property type="match status" value="1"/>
</dbReference>
<keyword evidence="18" id="KW-1185">Reference proteome</keyword>
<evidence type="ECO:0000256" key="2">
    <source>
        <dbReference type="ARBA" id="ARBA00004651"/>
    </source>
</evidence>
<proteinExistence type="inferred from homology"/>
<feature type="transmembrane region" description="Helical" evidence="15">
    <location>
        <begin position="216"/>
        <end position="235"/>
    </location>
</feature>
<feature type="transmembrane region" description="Helical" evidence="15">
    <location>
        <begin position="255"/>
        <end position="275"/>
    </location>
</feature>
<dbReference type="PANTHER" id="PTHR42813:SF2">
    <property type="entry name" value="DEHYDROGENASE, ZINC-CONTAINING, PUTATIVE (AFU_ORTHOLOGUE AFUA_2G02810)-RELATED"/>
    <property type="match status" value="1"/>
</dbReference>
<feature type="domain" description="Major facilitator superfamily (MFS) profile" evidence="16">
    <location>
        <begin position="13"/>
        <end position="621"/>
    </location>
</feature>
<comment type="similarity">
    <text evidence="3">Belongs to the major facilitator superfamily. Bcr/CmlA family.</text>
</comment>
<dbReference type="InterPro" id="IPR005829">
    <property type="entry name" value="Sugar_transporter_CS"/>
</dbReference>
<keyword evidence="8 13" id="KW-0479">Metal-binding</keyword>
<evidence type="ECO:0000256" key="6">
    <source>
        <dbReference type="ARBA" id="ARBA00022475"/>
    </source>
</evidence>
<dbReference type="Pfam" id="PF07690">
    <property type="entry name" value="MFS_1"/>
    <property type="match status" value="1"/>
</dbReference>
<dbReference type="Gene3D" id="3.40.50.720">
    <property type="entry name" value="NAD(P)-binding Rossmann-like Domain"/>
    <property type="match status" value="1"/>
</dbReference>
<dbReference type="EMBL" id="JAVIZQ010000001">
    <property type="protein sequence ID" value="MDR6142769.1"/>
    <property type="molecule type" value="Genomic_DNA"/>
</dbReference>
<keyword evidence="10 15" id="KW-1133">Transmembrane helix</keyword>
<dbReference type="SUPFAM" id="SSF50129">
    <property type="entry name" value="GroES-like"/>
    <property type="match status" value="1"/>
</dbReference>
<protein>
    <submittedName>
        <fullName evidence="17">Bcr/CflA subfamily drug resistance transporter</fullName>
    </submittedName>
</protein>
<dbReference type="InterPro" id="IPR036259">
    <property type="entry name" value="MFS_trans_sf"/>
</dbReference>
<feature type="transmembrane region" description="Helical" evidence="15">
    <location>
        <begin position="44"/>
        <end position="67"/>
    </location>
</feature>
<evidence type="ECO:0000256" key="10">
    <source>
        <dbReference type="ARBA" id="ARBA00022989"/>
    </source>
</evidence>
<dbReference type="Gene3D" id="3.90.180.10">
    <property type="entry name" value="Medium-chain alcohol dehydrogenases, catalytic domain"/>
    <property type="match status" value="1"/>
</dbReference>
<dbReference type="SMART" id="SM00829">
    <property type="entry name" value="PKS_ER"/>
    <property type="match status" value="1"/>
</dbReference>
<evidence type="ECO:0000256" key="4">
    <source>
        <dbReference type="ARBA" id="ARBA00007520"/>
    </source>
</evidence>
<gene>
    <name evidence="17" type="ORF">QE375_002323</name>
</gene>
<comment type="similarity">
    <text evidence="4">Belongs to the major facilitator superfamily. TCR/Tet family.</text>
</comment>
<reference evidence="17 18" key="1">
    <citation type="submission" date="2023-08" db="EMBL/GenBank/DDBJ databases">
        <title>Functional and genomic diversity of the sorghum phyllosphere microbiome.</title>
        <authorList>
            <person name="Shade A."/>
        </authorList>
    </citation>
    <scope>NUCLEOTIDE SEQUENCE [LARGE SCALE GENOMIC DNA]</scope>
    <source>
        <strain evidence="17 18">SORGH_AS_0445</strain>
    </source>
</reference>
<evidence type="ECO:0000313" key="18">
    <source>
        <dbReference type="Proteomes" id="UP001249291"/>
    </source>
</evidence>
<feature type="transmembrane region" description="Helical" evidence="15">
    <location>
        <begin position="79"/>
        <end position="98"/>
    </location>
</feature>
<keyword evidence="9 13" id="KW-0862">Zinc</keyword>
<comment type="similarity">
    <text evidence="13">Belongs to the zinc-containing alcohol dehydrogenase family.</text>
</comment>
<comment type="caution">
    <text evidence="17">The sequence shown here is derived from an EMBL/GenBank/DDBJ whole genome shotgun (WGS) entry which is preliminary data.</text>
</comment>
<evidence type="ECO:0000256" key="14">
    <source>
        <dbReference type="SAM" id="MobiDB-lite"/>
    </source>
</evidence>
<dbReference type="NCBIfam" id="TIGR00710">
    <property type="entry name" value="efflux_Bcr_CflA"/>
    <property type="match status" value="1"/>
</dbReference>
<keyword evidence="6" id="KW-1003">Cell membrane</keyword>
<comment type="cofactor">
    <cofactor evidence="1 13">
        <name>Zn(2+)</name>
        <dbReference type="ChEBI" id="CHEBI:29105"/>
    </cofactor>
</comment>
<evidence type="ECO:0000256" key="9">
    <source>
        <dbReference type="ARBA" id="ARBA00022833"/>
    </source>
</evidence>
<dbReference type="InterPro" id="IPR020846">
    <property type="entry name" value="MFS_dom"/>
</dbReference>
<dbReference type="InterPro" id="IPR036291">
    <property type="entry name" value="NAD(P)-bd_dom_sf"/>
</dbReference>
<dbReference type="InterPro" id="IPR011701">
    <property type="entry name" value="MFS"/>
</dbReference>
<evidence type="ECO:0000256" key="5">
    <source>
        <dbReference type="ARBA" id="ARBA00022448"/>
    </source>
</evidence>
<dbReference type="Gene3D" id="1.20.1720.10">
    <property type="entry name" value="Multidrug resistance protein D"/>
    <property type="match status" value="1"/>
</dbReference>
<feature type="compositionally biased region" description="Basic and acidic residues" evidence="14">
    <location>
        <begin position="330"/>
        <end position="340"/>
    </location>
</feature>
<accession>A0ABU1HTY2</accession>
<dbReference type="InterPro" id="IPR011032">
    <property type="entry name" value="GroES-like_sf"/>
</dbReference>
<evidence type="ECO:0000313" key="17">
    <source>
        <dbReference type="EMBL" id="MDR6142769.1"/>
    </source>
</evidence>
<feature type="compositionally biased region" description="Basic residues" evidence="14">
    <location>
        <begin position="314"/>
        <end position="323"/>
    </location>
</feature>
<keyword evidence="5" id="KW-0813">Transport</keyword>
<dbReference type="InterPro" id="IPR013149">
    <property type="entry name" value="ADH-like_C"/>
</dbReference>
<evidence type="ECO:0000256" key="13">
    <source>
        <dbReference type="RuleBase" id="RU361277"/>
    </source>
</evidence>
<dbReference type="PROSITE" id="PS00216">
    <property type="entry name" value="SUGAR_TRANSPORT_1"/>
    <property type="match status" value="1"/>
</dbReference>
<feature type="compositionally biased region" description="Basic residues" evidence="14">
    <location>
        <begin position="355"/>
        <end position="388"/>
    </location>
</feature>
<evidence type="ECO:0000256" key="7">
    <source>
        <dbReference type="ARBA" id="ARBA00022692"/>
    </source>
</evidence>
<dbReference type="InterPro" id="IPR013154">
    <property type="entry name" value="ADH-like_N"/>
</dbReference>
<dbReference type="InterPro" id="IPR002328">
    <property type="entry name" value="ADH_Zn_CS"/>
</dbReference>
<evidence type="ECO:0000256" key="8">
    <source>
        <dbReference type="ARBA" id="ARBA00022723"/>
    </source>
</evidence>
<dbReference type="PROSITE" id="PS00059">
    <property type="entry name" value="ADH_ZINC"/>
    <property type="match status" value="1"/>
</dbReference>
<dbReference type="PRINTS" id="PR01035">
    <property type="entry name" value="TCRTETA"/>
</dbReference>
<dbReference type="InterPro" id="IPR001958">
    <property type="entry name" value="Tet-R_TetA/multi-R_MdtG-like"/>
</dbReference>
<dbReference type="Pfam" id="PF00107">
    <property type="entry name" value="ADH_zinc_N"/>
    <property type="match status" value="1"/>
</dbReference>
<dbReference type="SUPFAM" id="SSF103473">
    <property type="entry name" value="MFS general substrate transporter"/>
    <property type="match status" value="1"/>
</dbReference>
<evidence type="ECO:0000256" key="11">
    <source>
        <dbReference type="ARBA" id="ARBA00023002"/>
    </source>
</evidence>
<comment type="subcellular location">
    <subcellularLocation>
        <location evidence="2">Cell membrane</location>
        <topology evidence="2">Multi-pass membrane protein</topology>
    </subcellularLocation>
</comment>